<protein>
    <submittedName>
        <fullName evidence="2">Uncharacterized protein</fullName>
    </submittedName>
</protein>
<evidence type="ECO:0000313" key="3">
    <source>
        <dbReference type="Proteomes" id="UP000027138"/>
    </source>
</evidence>
<accession>A0A067K5H5</accession>
<keyword evidence="3" id="KW-1185">Reference proteome</keyword>
<evidence type="ECO:0000313" key="2">
    <source>
        <dbReference type="EMBL" id="KDP31486.1"/>
    </source>
</evidence>
<gene>
    <name evidence="2" type="ORF">JCGZ_15437</name>
</gene>
<sequence length="133" mass="14892">MRDAAQQSGDAAQQSGDAAQQSRHTTVQKRIVASPNCSKKNSRVTQLFKKKNSRVIQLFIKEQSRHPTVHKRTVASPNCSKKNSRVTQLSSRVTRLSTGSRSSNPNCCLSDMWLWSKKEAASRIQEMRHPAVS</sequence>
<dbReference type="EMBL" id="KK914629">
    <property type="protein sequence ID" value="KDP31486.1"/>
    <property type="molecule type" value="Genomic_DNA"/>
</dbReference>
<dbReference type="Proteomes" id="UP000027138">
    <property type="component" value="Unassembled WGS sequence"/>
</dbReference>
<name>A0A067K5H5_JATCU</name>
<feature type="region of interest" description="Disordered" evidence="1">
    <location>
        <begin position="63"/>
        <end position="103"/>
    </location>
</feature>
<feature type="compositionally biased region" description="Polar residues" evidence="1">
    <location>
        <begin position="75"/>
        <end position="103"/>
    </location>
</feature>
<dbReference type="AlphaFoldDB" id="A0A067K5H5"/>
<proteinExistence type="predicted"/>
<feature type="compositionally biased region" description="Low complexity" evidence="1">
    <location>
        <begin position="1"/>
        <end position="22"/>
    </location>
</feature>
<evidence type="ECO:0000256" key="1">
    <source>
        <dbReference type="SAM" id="MobiDB-lite"/>
    </source>
</evidence>
<reference evidence="2 3" key="1">
    <citation type="journal article" date="2014" name="PLoS ONE">
        <title>Global Analysis of Gene Expression Profiles in Physic Nut (Jatropha curcas L.) Seedlings Exposed to Salt Stress.</title>
        <authorList>
            <person name="Zhang L."/>
            <person name="Zhang C."/>
            <person name="Wu P."/>
            <person name="Chen Y."/>
            <person name="Li M."/>
            <person name="Jiang H."/>
            <person name="Wu G."/>
        </authorList>
    </citation>
    <scope>NUCLEOTIDE SEQUENCE [LARGE SCALE GENOMIC DNA]</scope>
    <source>
        <strain evidence="3">cv. GZQX0401</strain>
        <tissue evidence="2">Young leaves</tissue>
    </source>
</reference>
<feature type="compositionally biased region" description="Polar residues" evidence="1">
    <location>
        <begin position="35"/>
        <end position="44"/>
    </location>
</feature>
<organism evidence="2 3">
    <name type="scientific">Jatropha curcas</name>
    <name type="common">Barbados nut</name>
    <dbReference type="NCBI Taxonomy" id="180498"/>
    <lineage>
        <taxon>Eukaryota</taxon>
        <taxon>Viridiplantae</taxon>
        <taxon>Streptophyta</taxon>
        <taxon>Embryophyta</taxon>
        <taxon>Tracheophyta</taxon>
        <taxon>Spermatophyta</taxon>
        <taxon>Magnoliopsida</taxon>
        <taxon>eudicotyledons</taxon>
        <taxon>Gunneridae</taxon>
        <taxon>Pentapetalae</taxon>
        <taxon>rosids</taxon>
        <taxon>fabids</taxon>
        <taxon>Malpighiales</taxon>
        <taxon>Euphorbiaceae</taxon>
        <taxon>Crotonoideae</taxon>
        <taxon>Jatropheae</taxon>
        <taxon>Jatropha</taxon>
    </lineage>
</organism>
<feature type="region of interest" description="Disordered" evidence="1">
    <location>
        <begin position="1"/>
        <end position="44"/>
    </location>
</feature>